<name>A0A1S8A4X9_ROSNE</name>
<dbReference type="Proteomes" id="UP000054516">
    <property type="component" value="Unassembled WGS sequence"/>
</dbReference>
<gene>
    <name evidence="1" type="ORF">SAMD00023353_0201980</name>
</gene>
<sequence>MCTGRVDAAKRHMIYNLYAEPESDKAVTDTLSQLSFDADVLMTIADPTSFRDTLK</sequence>
<proteinExistence type="predicted"/>
<reference evidence="1" key="1">
    <citation type="submission" date="2016-03" db="EMBL/GenBank/DDBJ databases">
        <title>Draft genome sequence of Rosellinia necatrix.</title>
        <authorList>
            <person name="Kanematsu S."/>
        </authorList>
    </citation>
    <scope>NUCLEOTIDE SEQUENCE [LARGE SCALE GENOMIC DNA]</scope>
    <source>
        <strain evidence="1">W97</strain>
    </source>
</reference>
<organism evidence="1">
    <name type="scientific">Rosellinia necatrix</name>
    <name type="common">White root-rot fungus</name>
    <dbReference type="NCBI Taxonomy" id="77044"/>
    <lineage>
        <taxon>Eukaryota</taxon>
        <taxon>Fungi</taxon>
        <taxon>Dikarya</taxon>
        <taxon>Ascomycota</taxon>
        <taxon>Pezizomycotina</taxon>
        <taxon>Sordariomycetes</taxon>
        <taxon>Xylariomycetidae</taxon>
        <taxon>Xylariales</taxon>
        <taxon>Xylariaceae</taxon>
        <taxon>Rosellinia</taxon>
    </lineage>
</organism>
<dbReference type="AlphaFoldDB" id="A0A1S8A4X9"/>
<keyword evidence="2" id="KW-1185">Reference proteome</keyword>
<evidence type="ECO:0000313" key="2">
    <source>
        <dbReference type="Proteomes" id="UP000054516"/>
    </source>
</evidence>
<accession>A0A1S8A4X9</accession>
<evidence type="ECO:0000313" key="1">
    <source>
        <dbReference type="EMBL" id="GAW25157.1"/>
    </source>
</evidence>
<protein>
    <submittedName>
        <fullName evidence="1">Uncharacterized protein</fullName>
    </submittedName>
</protein>
<dbReference type="EMBL" id="DF977447">
    <property type="protein sequence ID" value="GAW25157.1"/>
    <property type="molecule type" value="Genomic_DNA"/>
</dbReference>